<feature type="transmembrane region" description="Helical" evidence="1">
    <location>
        <begin position="12"/>
        <end position="33"/>
    </location>
</feature>
<dbReference type="EMBL" id="JAMXHT010000002">
    <property type="protein sequence ID" value="MCO5397518.1"/>
    <property type="molecule type" value="Genomic_DNA"/>
</dbReference>
<keyword evidence="1" id="KW-1133">Transmembrane helix</keyword>
<feature type="transmembrane region" description="Helical" evidence="1">
    <location>
        <begin position="307"/>
        <end position="329"/>
    </location>
</feature>
<feature type="transmembrane region" description="Helical" evidence="1">
    <location>
        <begin position="167"/>
        <end position="186"/>
    </location>
</feature>
<keyword evidence="1" id="KW-0812">Transmembrane</keyword>
<evidence type="ECO:0000313" key="3">
    <source>
        <dbReference type="Proteomes" id="UP001162811"/>
    </source>
</evidence>
<feature type="transmembrane region" description="Helical" evidence="1">
    <location>
        <begin position="53"/>
        <end position="73"/>
    </location>
</feature>
<dbReference type="Proteomes" id="UP001162811">
    <property type="component" value="Unassembled WGS sequence"/>
</dbReference>
<feature type="transmembrane region" description="Helical" evidence="1">
    <location>
        <begin position="136"/>
        <end position="155"/>
    </location>
</feature>
<reference evidence="2" key="1">
    <citation type="submission" date="2022-06" db="EMBL/GenBank/DDBJ databases">
        <authorList>
            <person name="Lu C.-H."/>
        </authorList>
    </citation>
    <scope>NUCLEOTIDE SEQUENCE</scope>
    <source>
        <strain evidence="2">21MJYT02-11</strain>
    </source>
</reference>
<feature type="transmembrane region" description="Helical" evidence="1">
    <location>
        <begin position="369"/>
        <end position="389"/>
    </location>
</feature>
<proteinExistence type="predicted"/>
<evidence type="ECO:0000256" key="1">
    <source>
        <dbReference type="SAM" id="Phobius"/>
    </source>
</evidence>
<dbReference type="InterPro" id="IPR036259">
    <property type="entry name" value="MFS_trans_sf"/>
</dbReference>
<accession>A0ABT1AGS8</accession>
<protein>
    <recommendedName>
        <fullName evidence="4">MFS transporter</fullName>
    </recommendedName>
</protein>
<keyword evidence="3" id="KW-1185">Reference proteome</keyword>
<feature type="transmembrane region" description="Helical" evidence="1">
    <location>
        <begin position="281"/>
        <end position="301"/>
    </location>
</feature>
<comment type="caution">
    <text evidence="2">The sequence shown here is derived from an EMBL/GenBank/DDBJ whole genome shotgun (WGS) entry which is preliminary data.</text>
</comment>
<name>A0ABT1AGS8_9RALS</name>
<reference evidence="2" key="2">
    <citation type="journal article" date="2023" name="Front. Microbiol.">
        <title>Ralstonia chuxiongensis sp. nov., Ralstonia mojiangensis sp. nov., and Ralstonia soli sp. nov., isolated from tobacco fields, are three novel species in the family Burkholderiaceae.</title>
        <authorList>
            <person name="Lu C.H."/>
            <person name="Zhang Y.Y."/>
            <person name="Jiang N."/>
            <person name="Chen W."/>
            <person name="Shao X."/>
            <person name="Zhao Z.M."/>
            <person name="Lu W.L."/>
            <person name="Hu X."/>
            <person name="Xi Y.X."/>
            <person name="Zou S.Y."/>
            <person name="Wei Q.J."/>
            <person name="Lin Z.L."/>
            <person name="Gong L."/>
            <person name="Gai X.T."/>
            <person name="Zhang L.Q."/>
            <person name="Li J.Y."/>
            <person name="Jin Y."/>
            <person name="Xia Z.Y."/>
        </authorList>
    </citation>
    <scope>NUCLEOTIDE SEQUENCE</scope>
    <source>
        <strain evidence="2">21MJYT02-11</strain>
    </source>
</reference>
<feature type="transmembrane region" description="Helical" evidence="1">
    <location>
        <begin position="341"/>
        <end position="363"/>
    </location>
</feature>
<dbReference type="Gene3D" id="1.20.1250.20">
    <property type="entry name" value="MFS general substrate transporter like domains"/>
    <property type="match status" value="1"/>
</dbReference>
<keyword evidence="1" id="KW-0472">Membrane</keyword>
<evidence type="ECO:0008006" key="4">
    <source>
        <dbReference type="Google" id="ProtNLM"/>
    </source>
</evidence>
<gene>
    <name evidence="2" type="ORF">NG900_04800</name>
</gene>
<feature type="transmembrane region" description="Helical" evidence="1">
    <location>
        <begin position="251"/>
        <end position="269"/>
    </location>
</feature>
<organism evidence="2 3">
    <name type="scientific">Ralstonia soli</name>
    <dbReference type="NCBI Taxonomy" id="2953896"/>
    <lineage>
        <taxon>Bacteria</taxon>
        <taxon>Pseudomonadati</taxon>
        <taxon>Pseudomonadota</taxon>
        <taxon>Betaproteobacteria</taxon>
        <taxon>Burkholderiales</taxon>
        <taxon>Burkholderiaceae</taxon>
        <taxon>Ralstonia</taxon>
    </lineage>
</organism>
<dbReference type="RefSeq" id="WP_252677294.1">
    <property type="nucleotide sequence ID" value="NZ_JAMXHT010000002.1"/>
</dbReference>
<dbReference type="SUPFAM" id="SSF103473">
    <property type="entry name" value="MFS general substrate transporter"/>
    <property type="match status" value="1"/>
</dbReference>
<evidence type="ECO:0000313" key="2">
    <source>
        <dbReference type="EMBL" id="MCO5397518.1"/>
    </source>
</evidence>
<feature type="transmembrane region" description="Helical" evidence="1">
    <location>
        <begin position="80"/>
        <end position="100"/>
    </location>
</feature>
<sequence length="415" mass="42639">MTTTPPSARKSSGVAFACAGLLWSLGTLIVNILPVVFQALHQSRGLSEDQLGALGTAFVLGSGLTSASGPFWVFRSNITWVSIGALFAAALGLLGVAFLSDASNQTQWWFVVGLASGCISTPSFTALGYAANPLRAYSLAIFASIVIAALASFGLPFLAVPPSGDRGVLMAIAAVFVLATPCAFALSKVRLQAASASSARADTPRNPARSAGYRLALAAPILTAVAGSVFTGVFMGGIYNFADAIATAGGVQAQAVGAIVAMSLISSLVGSVLPSILGDRIPATVLIGVASTLVVLMYPLMASHSATAFGIGFIIHGLIATMVYTYYLGAVRRLDFTDRIYVAYPAMQALGLAGGTAFAGFLLARSTPAMLFGVASVLVMLSWLALIAAERLSARFSAPFSNHRPPNAAEVVPQH</sequence>
<feature type="transmembrane region" description="Helical" evidence="1">
    <location>
        <begin position="106"/>
        <end position="129"/>
    </location>
</feature>
<feature type="transmembrane region" description="Helical" evidence="1">
    <location>
        <begin position="215"/>
        <end position="239"/>
    </location>
</feature>